<name>A0A6A6B906_9PEZI</name>
<keyword evidence="3" id="KW-1185">Reference proteome</keyword>
<dbReference type="GeneID" id="54304399"/>
<evidence type="ECO:0000313" key="2">
    <source>
        <dbReference type="EMBL" id="KAF2140058.1"/>
    </source>
</evidence>
<protein>
    <submittedName>
        <fullName evidence="2">Uncharacterized protein</fullName>
    </submittedName>
</protein>
<dbReference type="Proteomes" id="UP000799438">
    <property type="component" value="Unassembled WGS sequence"/>
</dbReference>
<proteinExistence type="predicted"/>
<gene>
    <name evidence="2" type="ORF">K452DRAFT_60169</name>
</gene>
<dbReference type="AlphaFoldDB" id="A0A6A6B906"/>
<dbReference type="EMBL" id="ML995491">
    <property type="protein sequence ID" value="KAF2140058.1"/>
    <property type="molecule type" value="Genomic_DNA"/>
</dbReference>
<keyword evidence="1" id="KW-0812">Transmembrane</keyword>
<organism evidence="2 3">
    <name type="scientific">Aplosporella prunicola CBS 121167</name>
    <dbReference type="NCBI Taxonomy" id="1176127"/>
    <lineage>
        <taxon>Eukaryota</taxon>
        <taxon>Fungi</taxon>
        <taxon>Dikarya</taxon>
        <taxon>Ascomycota</taxon>
        <taxon>Pezizomycotina</taxon>
        <taxon>Dothideomycetes</taxon>
        <taxon>Dothideomycetes incertae sedis</taxon>
        <taxon>Botryosphaeriales</taxon>
        <taxon>Aplosporellaceae</taxon>
        <taxon>Aplosporella</taxon>
    </lineage>
</organism>
<sequence length="135" mass="14599">MPPAPMKTGCARRPCALRLRINESWPRGTVKGGSLGLFCAYVHRRRGPMAVLIRRRRQEIMANAGGAGGNPLGGLFLFLNLIFFFRPLPISGVGDTSPGILAGSGRSRRRTGRNWVNGVWKNLKGHSSGPFAESG</sequence>
<keyword evidence="1" id="KW-1133">Transmembrane helix</keyword>
<evidence type="ECO:0000256" key="1">
    <source>
        <dbReference type="SAM" id="Phobius"/>
    </source>
</evidence>
<evidence type="ECO:0000313" key="3">
    <source>
        <dbReference type="Proteomes" id="UP000799438"/>
    </source>
</evidence>
<feature type="transmembrane region" description="Helical" evidence="1">
    <location>
        <begin position="64"/>
        <end position="85"/>
    </location>
</feature>
<keyword evidence="1" id="KW-0472">Membrane</keyword>
<reference evidence="2" key="1">
    <citation type="journal article" date="2020" name="Stud. Mycol.">
        <title>101 Dothideomycetes genomes: a test case for predicting lifestyles and emergence of pathogens.</title>
        <authorList>
            <person name="Haridas S."/>
            <person name="Albert R."/>
            <person name="Binder M."/>
            <person name="Bloem J."/>
            <person name="Labutti K."/>
            <person name="Salamov A."/>
            <person name="Andreopoulos B."/>
            <person name="Baker S."/>
            <person name="Barry K."/>
            <person name="Bills G."/>
            <person name="Bluhm B."/>
            <person name="Cannon C."/>
            <person name="Castanera R."/>
            <person name="Culley D."/>
            <person name="Daum C."/>
            <person name="Ezra D."/>
            <person name="Gonzalez J."/>
            <person name="Henrissat B."/>
            <person name="Kuo A."/>
            <person name="Liang C."/>
            <person name="Lipzen A."/>
            <person name="Lutzoni F."/>
            <person name="Magnuson J."/>
            <person name="Mondo S."/>
            <person name="Nolan M."/>
            <person name="Ohm R."/>
            <person name="Pangilinan J."/>
            <person name="Park H.-J."/>
            <person name="Ramirez L."/>
            <person name="Alfaro M."/>
            <person name="Sun H."/>
            <person name="Tritt A."/>
            <person name="Yoshinaga Y."/>
            <person name="Zwiers L.-H."/>
            <person name="Turgeon B."/>
            <person name="Goodwin S."/>
            <person name="Spatafora J."/>
            <person name="Crous P."/>
            <person name="Grigoriev I."/>
        </authorList>
    </citation>
    <scope>NUCLEOTIDE SEQUENCE</scope>
    <source>
        <strain evidence="2">CBS 121167</strain>
    </source>
</reference>
<accession>A0A6A6B906</accession>
<dbReference type="RefSeq" id="XP_033395771.1">
    <property type="nucleotide sequence ID" value="XM_033546892.1"/>
</dbReference>